<dbReference type="Proteomes" id="UP000094801">
    <property type="component" value="Unassembled WGS sequence"/>
</dbReference>
<gene>
    <name evidence="1" type="ORF">CANARDRAFT_5020</name>
</gene>
<accession>A0A1E4T7I3</accession>
<evidence type="ECO:0000313" key="2">
    <source>
        <dbReference type="Proteomes" id="UP000094801"/>
    </source>
</evidence>
<sequence length="139" mass="16269">MIANLSTETKVDKKTQTFIKLMTLFPLELQYKVMSFIEWDECPITSLLKLILDGSSLLQMVFVNILFRHVALFGSFVYLGDGSLIKWNSPDFKLLLKVVKYLKSRNDLGCEHTIETLSHVFSKHKIFDWKFFIKINFIK</sequence>
<reference evidence="2" key="1">
    <citation type="submission" date="2016-04" db="EMBL/GenBank/DDBJ databases">
        <title>Comparative genomics of biotechnologically important yeasts.</title>
        <authorList>
            <consortium name="DOE Joint Genome Institute"/>
            <person name="Riley R."/>
            <person name="Haridas S."/>
            <person name="Wolfe K.H."/>
            <person name="Lopes M.R."/>
            <person name="Hittinger C.T."/>
            <person name="Goker M."/>
            <person name="Salamov A."/>
            <person name="Wisecaver J."/>
            <person name="Long T.M."/>
            <person name="Aerts A.L."/>
            <person name="Barry K."/>
            <person name="Choi C."/>
            <person name="Clum A."/>
            <person name="Coughlan A.Y."/>
            <person name="Deshpande S."/>
            <person name="Douglass A.P."/>
            <person name="Hanson S.J."/>
            <person name="Klenk H.-P."/>
            <person name="Labutti K."/>
            <person name="Lapidus A."/>
            <person name="Lindquist E."/>
            <person name="Lipzen A."/>
            <person name="Meier-Kolthoff J.P."/>
            <person name="Ohm R.A."/>
            <person name="Otillar R.P."/>
            <person name="Pangilinan J."/>
            <person name="Peng Y."/>
            <person name="Rokas A."/>
            <person name="Rosa C.A."/>
            <person name="Scheuner C."/>
            <person name="Sibirny A.A."/>
            <person name="Slot J.C."/>
            <person name="Stielow J.B."/>
            <person name="Sun H."/>
            <person name="Kurtzman C.P."/>
            <person name="Blackwell M."/>
            <person name="Grigoriev I.V."/>
            <person name="Jeffries T.W."/>
        </authorList>
    </citation>
    <scope>NUCLEOTIDE SEQUENCE [LARGE SCALE GENOMIC DNA]</scope>
    <source>
        <strain evidence="2">NRRL YB-2248</strain>
    </source>
</reference>
<dbReference type="EMBL" id="KV453847">
    <property type="protein sequence ID" value="ODV87703.1"/>
    <property type="molecule type" value="Genomic_DNA"/>
</dbReference>
<dbReference type="AlphaFoldDB" id="A0A1E4T7I3"/>
<protein>
    <submittedName>
        <fullName evidence="1">Uncharacterized protein</fullName>
    </submittedName>
</protein>
<proteinExistence type="predicted"/>
<keyword evidence="2" id="KW-1185">Reference proteome</keyword>
<evidence type="ECO:0000313" key="1">
    <source>
        <dbReference type="EMBL" id="ODV87703.1"/>
    </source>
</evidence>
<name>A0A1E4T7I3_9ASCO</name>
<organism evidence="1 2">
    <name type="scientific">[Candida] arabinofermentans NRRL YB-2248</name>
    <dbReference type="NCBI Taxonomy" id="983967"/>
    <lineage>
        <taxon>Eukaryota</taxon>
        <taxon>Fungi</taxon>
        <taxon>Dikarya</taxon>
        <taxon>Ascomycota</taxon>
        <taxon>Saccharomycotina</taxon>
        <taxon>Pichiomycetes</taxon>
        <taxon>Pichiales</taxon>
        <taxon>Pichiaceae</taxon>
        <taxon>Ogataea</taxon>
        <taxon>Ogataea/Candida clade</taxon>
    </lineage>
</organism>